<dbReference type="Pfam" id="PF10012">
    <property type="entry name" value="DUF2255"/>
    <property type="match status" value="1"/>
</dbReference>
<gene>
    <name evidence="1" type="ORF">AU378_00080</name>
</gene>
<reference evidence="2" key="1">
    <citation type="submission" date="2015-12" db="EMBL/GenBank/DDBJ databases">
        <title>Genome sequence of a biocontrol rhizobacterium Chryseobacterium kwangjuense strain KJ1R5 isolated from pepper (Capsicum annuum L.).</title>
        <authorList>
            <person name="Jeong J.-J."/>
            <person name="Park H."/>
            <person name="Mannaa M."/>
            <person name="Sang M.K."/>
            <person name="Choi I.-G."/>
            <person name="Kim K.D."/>
        </authorList>
    </citation>
    <scope>NUCLEOTIDE SEQUENCE [LARGE SCALE GENOMIC DNA]</scope>
    <source>
        <strain evidence="2">KJ1R5</strain>
    </source>
</reference>
<dbReference type="OrthoDB" id="980661at2"/>
<name>A0A135WH08_9FLAO</name>
<reference evidence="1 2" key="2">
    <citation type="journal article" date="2016" name="Genome Announc.">
        <title>Draft Genome Sequence of a Biocontrol Rhizobacterium, Chryseobacterium kwangjuense Strain KJ1R5, Isolated from Pepper (Capsicum annuum).</title>
        <authorList>
            <person name="Jeong J.J."/>
            <person name="Park H."/>
            <person name="Park B.H."/>
            <person name="Mannaa M."/>
            <person name="Sang M.K."/>
            <person name="Choi I.G."/>
            <person name="Kim K.D."/>
        </authorList>
    </citation>
    <scope>NUCLEOTIDE SEQUENCE [LARGE SCALE GENOMIC DNA]</scope>
    <source>
        <strain evidence="1 2">KJ1R5</strain>
    </source>
</reference>
<dbReference type="EMBL" id="LPUR01000001">
    <property type="protein sequence ID" value="KXH84199.1"/>
    <property type="molecule type" value="Genomic_DNA"/>
</dbReference>
<evidence type="ECO:0008006" key="3">
    <source>
        <dbReference type="Google" id="ProtNLM"/>
    </source>
</evidence>
<protein>
    <recommendedName>
        <fullName evidence="3">DUF2255 domain-containing protein</fullName>
    </recommendedName>
</protein>
<evidence type="ECO:0000313" key="2">
    <source>
        <dbReference type="Proteomes" id="UP000070513"/>
    </source>
</evidence>
<comment type="caution">
    <text evidence="1">The sequence shown here is derived from an EMBL/GenBank/DDBJ whole genome shotgun (WGS) entry which is preliminary data.</text>
</comment>
<organism evidence="1 2">
    <name type="scientific">Chryseobacterium kwangjuense</name>
    <dbReference type="NCBI Taxonomy" id="267125"/>
    <lineage>
        <taxon>Bacteria</taxon>
        <taxon>Pseudomonadati</taxon>
        <taxon>Bacteroidota</taxon>
        <taxon>Flavobacteriia</taxon>
        <taxon>Flavobacteriales</taxon>
        <taxon>Weeksellaceae</taxon>
        <taxon>Chryseobacterium group</taxon>
        <taxon>Chryseobacterium</taxon>
    </lineage>
</organism>
<accession>A0A135WH08</accession>
<sequence>MNKDEVLQYINTHSIIELKAGDQRSTFLEIWMVTVNNRIFARSWGLAEKSWYHTFLEDPDGKIRCGEEIVAIKALVPEDIKDMTAEINKAYLTKYNTAQNLKYSQGIIREKHVERTLEFIIDDTLHSKK</sequence>
<proteinExistence type="predicted"/>
<dbReference type="InterPro" id="IPR016888">
    <property type="entry name" value="UCP028498"/>
</dbReference>
<dbReference type="RefSeq" id="WP_062646705.1">
    <property type="nucleotide sequence ID" value="NZ_LPUR01000001.1"/>
</dbReference>
<dbReference type="AlphaFoldDB" id="A0A135WH08"/>
<evidence type="ECO:0000313" key="1">
    <source>
        <dbReference type="EMBL" id="KXH84199.1"/>
    </source>
</evidence>
<dbReference type="Proteomes" id="UP000070513">
    <property type="component" value="Unassembled WGS sequence"/>
</dbReference>